<evidence type="ECO:0000313" key="3">
    <source>
        <dbReference type="Proteomes" id="UP000299102"/>
    </source>
</evidence>
<dbReference type="Proteomes" id="UP000299102">
    <property type="component" value="Unassembled WGS sequence"/>
</dbReference>
<organism evidence="2 3">
    <name type="scientific">Eumeta variegata</name>
    <name type="common">Bagworm moth</name>
    <name type="synonym">Eumeta japonica</name>
    <dbReference type="NCBI Taxonomy" id="151549"/>
    <lineage>
        <taxon>Eukaryota</taxon>
        <taxon>Metazoa</taxon>
        <taxon>Ecdysozoa</taxon>
        <taxon>Arthropoda</taxon>
        <taxon>Hexapoda</taxon>
        <taxon>Insecta</taxon>
        <taxon>Pterygota</taxon>
        <taxon>Neoptera</taxon>
        <taxon>Endopterygota</taxon>
        <taxon>Lepidoptera</taxon>
        <taxon>Glossata</taxon>
        <taxon>Ditrysia</taxon>
        <taxon>Tineoidea</taxon>
        <taxon>Psychidae</taxon>
        <taxon>Oiketicinae</taxon>
        <taxon>Eumeta</taxon>
    </lineage>
</organism>
<dbReference type="AlphaFoldDB" id="A0A4C1W1K3"/>
<gene>
    <name evidence="2" type="ORF">EVAR_25893_1</name>
</gene>
<feature type="signal peptide" evidence="1">
    <location>
        <begin position="1"/>
        <end position="27"/>
    </location>
</feature>
<reference evidence="2 3" key="1">
    <citation type="journal article" date="2019" name="Commun. Biol.">
        <title>The bagworm genome reveals a unique fibroin gene that provides high tensile strength.</title>
        <authorList>
            <person name="Kono N."/>
            <person name="Nakamura H."/>
            <person name="Ohtoshi R."/>
            <person name="Tomita M."/>
            <person name="Numata K."/>
            <person name="Arakawa K."/>
        </authorList>
    </citation>
    <scope>NUCLEOTIDE SEQUENCE [LARGE SCALE GENOMIC DNA]</scope>
</reference>
<evidence type="ECO:0000313" key="2">
    <source>
        <dbReference type="EMBL" id="GBP45188.1"/>
    </source>
</evidence>
<keyword evidence="1" id="KW-0732">Signal</keyword>
<name>A0A4C1W1K3_EUMVA</name>
<feature type="chain" id="PRO_5020031704" evidence="1">
    <location>
        <begin position="28"/>
        <end position="110"/>
    </location>
</feature>
<proteinExistence type="predicted"/>
<accession>A0A4C1W1K3</accession>
<protein>
    <submittedName>
        <fullName evidence="2">Uncharacterized protein</fullName>
    </submittedName>
</protein>
<sequence>MATGSCSFQLTFRSAVLLRCVAKSVIAQGTALTGGSSGGRAQLGFCSRSWLQSSAMFTSAAGGNSELRRGQTPGIDNITAGRVGRAMLRRLQRASIARRLLRKGAAQRKR</sequence>
<dbReference type="EMBL" id="BGZK01000466">
    <property type="protein sequence ID" value="GBP45188.1"/>
    <property type="molecule type" value="Genomic_DNA"/>
</dbReference>
<evidence type="ECO:0000256" key="1">
    <source>
        <dbReference type="SAM" id="SignalP"/>
    </source>
</evidence>
<keyword evidence="3" id="KW-1185">Reference proteome</keyword>
<comment type="caution">
    <text evidence="2">The sequence shown here is derived from an EMBL/GenBank/DDBJ whole genome shotgun (WGS) entry which is preliminary data.</text>
</comment>